<dbReference type="PANTHER" id="PTHR36332:SF1">
    <property type="entry name" value="STRESS RESPONSE PROTEIN"/>
    <property type="match status" value="1"/>
</dbReference>
<dbReference type="Pfam" id="PF04900">
    <property type="entry name" value="Fcf1"/>
    <property type="match status" value="1"/>
</dbReference>
<protein>
    <submittedName>
        <fullName evidence="1">Uncharacterized protein</fullName>
    </submittedName>
</protein>
<dbReference type="GO" id="GO:0032040">
    <property type="term" value="C:small-subunit processome"/>
    <property type="evidence" value="ECO:0007669"/>
    <property type="project" value="InterPro"/>
</dbReference>
<reference evidence="1" key="1">
    <citation type="submission" date="2019-03" db="EMBL/GenBank/DDBJ databases">
        <authorList>
            <person name="Mank J."/>
            <person name="Almeida P."/>
        </authorList>
    </citation>
    <scope>NUCLEOTIDE SEQUENCE</scope>
    <source>
        <strain evidence="1">78183</strain>
    </source>
</reference>
<dbReference type="EMBL" id="CAADRP010001715">
    <property type="protein sequence ID" value="VFU49905.1"/>
    <property type="molecule type" value="Genomic_DNA"/>
</dbReference>
<dbReference type="PANTHER" id="PTHR36332">
    <property type="entry name" value="STRESS RESPONSE PROTEIN"/>
    <property type="match status" value="1"/>
</dbReference>
<gene>
    <name evidence="1" type="ORF">SVIM_LOCUS330619</name>
</gene>
<dbReference type="InterPro" id="IPR006984">
    <property type="entry name" value="Fcf1/UTP23"/>
</dbReference>
<evidence type="ECO:0000313" key="1">
    <source>
        <dbReference type="EMBL" id="VFU49905.1"/>
    </source>
</evidence>
<organism evidence="1">
    <name type="scientific">Salix viminalis</name>
    <name type="common">Common osier</name>
    <name type="synonym">Basket willow</name>
    <dbReference type="NCBI Taxonomy" id="40686"/>
    <lineage>
        <taxon>Eukaryota</taxon>
        <taxon>Viridiplantae</taxon>
        <taxon>Streptophyta</taxon>
        <taxon>Embryophyta</taxon>
        <taxon>Tracheophyta</taxon>
        <taxon>Spermatophyta</taxon>
        <taxon>Magnoliopsida</taxon>
        <taxon>eudicotyledons</taxon>
        <taxon>Gunneridae</taxon>
        <taxon>Pentapetalae</taxon>
        <taxon>rosids</taxon>
        <taxon>fabids</taxon>
        <taxon>Malpighiales</taxon>
        <taxon>Salicaceae</taxon>
        <taxon>Saliceae</taxon>
        <taxon>Salix</taxon>
    </lineage>
</organism>
<proteinExistence type="predicted"/>
<dbReference type="AlphaFoldDB" id="A0A6N2MPB0"/>
<accession>A0A6N2MPB0</accession>
<name>A0A6N2MPB0_SALVM</name>
<sequence>MVWYRWFSSSMRASRAQRSEQAYEKEFVELATFFSRKTATSIVEVWVSVASIVRGAERTWTFSKPHMRSPNSIFEYSFICDGTFLNHLIVNNIAPADTAISNILGGSVKLFTTRCDHEQMKNAEGCIVEIIGENNLDHFFVGTQDTDMRKKFRRHARSEKLMKENRLKVMLNSDGEIDNIDEETHTERHARTVALAQELNPKAPAFLHLDSLSFSLISPSSSKANGRLRFKPVSKSVNASSKYCSKMVILHASNDNKTQTAIARLEALENDYTGIETVEAVDDDEASLEDDVYIQKKQKDTNHKTRQVKALENARKSPRNFLELLHEQWDLQALLAMGISALFVSSFPIIHVRSVECVFVQSDARRYMMIPLAINFLPHW</sequence>
<dbReference type="Gene3D" id="3.40.50.1010">
    <property type="entry name" value="5'-nuclease"/>
    <property type="match status" value="1"/>
</dbReference>